<protein>
    <recommendedName>
        <fullName evidence="1">Bacterial virulence domain-containing protein</fullName>
    </recommendedName>
</protein>
<dbReference type="Gene3D" id="3.40.50.1820">
    <property type="entry name" value="alpha/beta hydrolase"/>
    <property type="match status" value="1"/>
</dbReference>
<dbReference type="Proteomes" id="UP000651668">
    <property type="component" value="Unassembled WGS sequence"/>
</dbReference>
<keyword evidence="3" id="KW-1185">Reference proteome</keyword>
<sequence length="187" mass="20476">MLLYLTGDGGMNSFSKNLIKTLNDQGYAVVALDTRKYFWEKKEPAQFAHDTKLLVDHYLKAWNKADFALIGYSFGADVGAFVPPLLPAGTASKLQAVVLLSPGFSTGFVTKISNMLGMGSTDKDPYKVYPQLLKSPAPTLCIFGATENSDFYPAIKQTSKLRKMLVPGSHKYNDDVSLLAKTIIQAL</sequence>
<feature type="domain" description="Bacterial virulence" evidence="1">
    <location>
        <begin position="2"/>
        <end position="187"/>
    </location>
</feature>
<reference evidence="2" key="1">
    <citation type="journal article" date="2014" name="Int. J. Syst. Evol. Microbiol.">
        <title>Complete genome sequence of Corynebacterium casei LMG S-19264T (=DSM 44701T), isolated from a smear-ripened cheese.</title>
        <authorList>
            <consortium name="US DOE Joint Genome Institute (JGI-PGF)"/>
            <person name="Walter F."/>
            <person name="Albersmeier A."/>
            <person name="Kalinowski J."/>
            <person name="Ruckert C."/>
        </authorList>
    </citation>
    <scope>NUCLEOTIDE SEQUENCE</scope>
    <source>
        <strain evidence="2">CGMCC 1.15343</strain>
    </source>
</reference>
<reference evidence="2" key="2">
    <citation type="submission" date="2020-09" db="EMBL/GenBank/DDBJ databases">
        <authorList>
            <person name="Sun Q."/>
            <person name="Zhou Y."/>
        </authorList>
    </citation>
    <scope>NUCLEOTIDE SEQUENCE</scope>
    <source>
        <strain evidence="2">CGMCC 1.15343</strain>
    </source>
</reference>
<name>A0A916UET0_9SPHI</name>
<gene>
    <name evidence="2" type="ORF">GCM10011387_25170</name>
</gene>
<organism evidence="2 3">
    <name type="scientific">Pedobacter quisquiliarum</name>
    <dbReference type="NCBI Taxonomy" id="1834438"/>
    <lineage>
        <taxon>Bacteria</taxon>
        <taxon>Pseudomonadati</taxon>
        <taxon>Bacteroidota</taxon>
        <taxon>Sphingobacteriia</taxon>
        <taxon>Sphingobacteriales</taxon>
        <taxon>Sphingobacteriaceae</taxon>
        <taxon>Pedobacter</taxon>
    </lineage>
</organism>
<evidence type="ECO:0000259" key="1">
    <source>
        <dbReference type="Pfam" id="PF06057"/>
    </source>
</evidence>
<dbReference type="SUPFAM" id="SSF53474">
    <property type="entry name" value="alpha/beta-Hydrolases"/>
    <property type="match status" value="1"/>
</dbReference>
<dbReference type="EMBL" id="BMIL01000008">
    <property type="protein sequence ID" value="GGC70707.1"/>
    <property type="molecule type" value="Genomic_DNA"/>
</dbReference>
<accession>A0A916UET0</accession>
<dbReference type="InterPro" id="IPR010333">
    <property type="entry name" value="VirJ"/>
</dbReference>
<evidence type="ECO:0000313" key="2">
    <source>
        <dbReference type="EMBL" id="GGC70707.1"/>
    </source>
</evidence>
<dbReference type="Pfam" id="PF06057">
    <property type="entry name" value="VirJ"/>
    <property type="match status" value="1"/>
</dbReference>
<dbReference type="InterPro" id="IPR029058">
    <property type="entry name" value="AB_hydrolase_fold"/>
</dbReference>
<evidence type="ECO:0000313" key="3">
    <source>
        <dbReference type="Proteomes" id="UP000651668"/>
    </source>
</evidence>
<dbReference type="AlphaFoldDB" id="A0A916UET0"/>
<comment type="caution">
    <text evidence="2">The sequence shown here is derived from an EMBL/GenBank/DDBJ whole genome shotgun (WGS) entry which is preliminary data.</text>
</comment>
<proteinExistence type="predicted"/>